<name>A0A365H479_9ACTN</name>
<dbReference type="CDD" id="cd07389">
    <property type="entry name" value="MPP_PhoD"/>
    <property type="match status" value="1"/>
</dbReference>
<dbReference type="AlphaFoldDB" id="A0A365H479"/>
<evidence type="ECO:0000313" key="4">
    <source>
        <dbReference type="Proteomes" id="UP000251891"/>
    </source>
</evidence>
<dbReference type="InterPro" id="IPR038607">
    <property type="entry name" value="PhoD-like_sf"/>
</dbReference>
<reference evidence="3 4" key="1">
    <citation type="submission" date="2018-06" db="EMBL/GenBank/DDBJ databases">
        <title>Actinomadura craniellae sp. nov. isolated from marine sponge Craniella sp.</title>
        <authorList>
            <person name="Li L."/>
            <person name="Xu Q.H."/>
            <person name="Lin H.W."/>
            <person name="Lu Y.H."/>
        </authorList>
    </citation>
    <scope>NUCLEOTIDE SEQUENCE [LARGE SCALE GENOMIC DNA]</scope>
    <source>
        <strain evidence="3 4">LHW63021</strain>
    </source>
</reference>
<dbReference type="InterPro" id="IPR056702">
    <property type="entry name" value="DUF7800"/>
</dbReference>
<feature type="domain" description="PhoD-like phosphatase metallophosphatase" evidence="1">
    <location>
        <begin position="144"/>
        <end position="444"/>
    </location>
</feature>
<dbReference type="Gene3D" id="3.60.21.70">
    <property type="entry name" value="PhoD-like phosphatase"/>
    <property type="match status" value="1"/>
</dbReference>
<dbReference type="RefSeq" id="WP_111868609.1">
    <property type="nucleotide sequence ID" value="NZ_QLYX01000007.1"/>
</dbReference>
<organism evidence="3 4">
    <name type="scientific">Actinomadura craniellae</name>
    <dbReference type="NCBI Taxonomy" id="2231787"/>
    <lineage>
        <taxon>Bacteria</taxon>
        <taxon>Bacillati</taxon>
        <taxon>Actinomycetota</taxon>
        <taxon>Actinomycetes</taxon>
        <taxon>Streptosporangiales</taxon>
        <taxon>Thermomonosporaceae</taxon>
        <taxon>Actinomadura</taxon>
    </lineage>
</organism>
<dbReference type="Pfam" id="PF25077">
    <property type="entry name" value="DUF7800"/>
    <property type="match status" value="1"/>
</dbReference>
<comment type="caution">
    <text evidence="3">The sequence shown here is derived from an EMBL/GenBank/DDBJ whole genome shotgun (WGS) entry which is preliminary data.</text>
</comment>
<feature type="domain" description="DUF7800" evidence="2">
    <location>
        <begin position="3"/>
        <end position="86"/>
    </location>
</feature>
<evidence type="ECO:0000259" key="1">
    <source>
        <dbReference type="Pfam" id="PF09423"/>
    </source>
</evidence>
<dbReference type="EMBL" id="QLYX01000007">
    <property type="protein sequence ID" value="RAY13910.1"/>
    <property type="molecule type" value="Genomic_DNA"/>
</dbReference>
<dbReference type="Pfam" id="PF09423">
    <property type="entry name" value="PhoD"/>
    <property type="match status" value="1"/>
</dbReference>
<dbReference type="InterPro" id="IPR018946">
    <property type="entry name" value="PhoD-like_MPP"/>
</dbReference>
<dbReference type="InterPro" id="IPR029052">
    <property type="entry name" value="Metallo-depent_PP-like"/>
</dbReference>
<protein>
    <submittedName>
        <fullName evidence="3">Alkaline phosphatase family protein</fullName>
    </submittedName>
</protein>
<proteinExistence type="predicted"/>
<dbReference type="Proteomes" id="UP000251891">
    <property type="component" value="Unassembled WGS sequence"/>
</dbReference>
<evidence type="ECO:0000259" key="2">
    <source>
        <dbReference type="Pfam" id="PF25077"/>
    </source>
</evidence>
<dbReference type="OrthoDB" id="9795624at2"/>
<keyword evidence="4" id="KW-1185">Reference proteome</keyword>
<accession>A0A365H479</accession>
<dbReference type="SUPFAM" id="SSF56300">
    <property type="entry name" value="Metallo-dependent phosphatases"/>
    <property type="match status" value="1"/>
</dbReference>
<evidence type="ECO:0000313" key="3">
    <source>
        <dbReference type="EMBL" id="RAY13910.1"/>
    </source>
</evidence>
<dbReference type="PANTHER" id="PTHR37031:SF2">
    <property type="entry name" value="PHOD-LIKE PHOSPHATASE METALLOPHOSPHATASE DOMAIN-CONTAINING PROTEIN"/>
    <property type="match status" value="1"/>
</dbReference>
<sequence>MTARLTLGPLLRYVDETSATIWVETDRPCEVEVLDTKTPTFTVHGHHYALCDVTGLEPGSRTPYQVRLDGEVVWPEPGSELPPSKIRTLRGGRRLELAFGSCRSSVGHTATDNRTHGVDMLRAYALRLAGDPEVAAAADQTREETGWPDLLLLLGDQVYADETSPAMREFIEARRDTGEPPGDEIADFDEYAELYRLAWSDPVNRWLLSTVPALMIFDDHDIRDDWNTSRPWRDKMNTKPWWRRRITSGLGAYWIYQHLGNLSPAERADEPLLRALLKHEGDGGALVDEFARRADRHPESYRWSYARELGDTRLIMVDSRCSRVLDPGGRAVLDADEWRWFDERMRGDVDHLLIGTSLPYLLTPGLHDLEAWNEAVCDGAWGGLAARAAEAIRQAVDLEHWAAFQNSFTAMAGLVRAVARGERGRAPETIVFLSGDVHYSYLAPAHVPGQNGGSRIYQAVCSPVRNPLPRAVRLLNGAASFGLAKAIGGGLARLAGVRRPPLRWKVKHGPWFPNALATLKIDGMWSAVRWEAATGAVVRDGAPPRIKQITEIELAGPVRAQAG</sequence>
<gene>
    <name evidence="3" type="ORF">DPM19_16535</name>
</gene>
<dbReference type="PANTHER" id="PTHR37031">
    <property type="entry name" value="METALLOPHOSPHATASE BINDING DOMAIN PROTEIN"/>
    <property type="match status" value="1"/>
</dbReference>